<dbReference type="SMART" id="SM00848">
    <property type="entry name" value="Inhibitor_I29"/>
    <property type="match status" value="1"/>
</dbReference>
<dbReference type="Proteomes" id="UP001515500">
    <property type="component" value="Chromosome 6"/>
</dbReference>
<protein>
    <submittedName>
        <fullName evidence="4">Thiol protease aleurain-like</fullName>
    </submittedName>
</protein>
<feature type="chain" id="PRO_5044244336" evidence="1">
    <location>
        <begin position="23"/>
        <end position="146"/>
    </location>
</feature>
<keyword evidence="1" id="KW-0732">Signal</keyword>
<gene>
    <name evidence="4" type="primary">LOC120263988</name>
</gene>
<reference evidence="4" key="1">
    <citation type="submission" date="2025-08" db="UniProtKB">
        <authorList>
            <consortium name="RefSeq"/>
        </authorList>
    </citation>
    <scope>IDENTIFICATION</scope>
</reference>
<evidence type="ECO:0000259" key="2">
    <source>
        <dbReference type="SMART" id="SM00848"/>
    </source>
</evidence>
<dbReference type="AlphaFoldDB" id="A0AB40BKI2"/>
<name>A0AB40BKI2_DIOCR</name>
<dbReference type="InterPro" id="IPR013201">
    <property type="entry name" value="Prot_inhib_I29"/>
</dbReference>
<dbReference type="Gene3D" id="1.10.287.2250">
    <property type="match status" value="1"/>
</dbReference>
<dbReference type="Pfam" id="PF08246">
    <property type="entry name" value="Inhibitor_I29"/>
    <property type="match status" value="1"/>
</dbReference>
<evidence type="ECO:0000313" key="4">
    <source>
        <dbReference type="RefSeq" id="XP_039127909.1"/>
    </source>
</evidence>
<proteinExistence type="predicted"/>
<accession>A0AB40BKI2</accession>
<keyword evidence="3" id="KW-1185">Reference proteome</keyword>
<dbReference type="GeneID" id="120263988"/>
<evidence type="ECO:0000313" key="3">
    <source>
        <dbReference type="Proteomes" id="UP001515500"/>
    </source>
</evidence>
<dbReference type="InterPro" id="IPR038765">
    <property type="entry name" value="Papain-like_cys_pep_sf"/>
</dbReference>
<dbReference type="PROSITE" id="PS51257">
    <property type="entry name" value="PROKAR_LIPOPROTEIN"/>
    <property type="match status" value="1"/>
</dbReference>
<sequence>MVRLVHLLLIIITLFTISCVSSSSSNPTMTTKDFILATLGHTDDSLNFAEFAEKYGKRYESVEEIKKKFAVFKDHLKEIKSHNEKGLSFTLGINEFSDMTWEEFKAKRLRYKCCGKNPTQKLRPFNFDEFQNRSRLINFRRQLQTH</sequence>
<dbReference type="RefSeq" id="XP_039127909.1">
    <property type="nucleotide sequence ID" value="XM_039271975.1"/>
</dbReference>
<dbReference type="SUPFAM" id="SSF54001">
    <property type="entry name" value="Cysteine proteinases"/>
    <property type="match status" value="1"/>
</dbReference>
<organism evidence="3 4">
    <name type="scientific">Dioscorea cayennensis subsp. rotundata</name>
    <name type="common">White Guinea yam</name>
    <name type="synonym">Dioscorea rotundata</name>
    <dbReference type="NCBI Taxonomy" id="55577"/>
    <lineage>
        <taxon>Eukaryota</taxon>
        <taxon>Viridiplantae</taxon>
        <taxon>Streptophyta</taxon>
        <taxon>Embryophyta</taxon>
        <taxon>Tracheophyta</taxon>
        <taxon>Spermatophyta</taxon>
        <taxon>Magnoliopsida</taxon>
        <taxon>Liliopsida</taxon>
        <taxon>Dioscoreales</taxon>
        <taxon>Dioscoreaceae</taxon>
        <taxon>Dioscorea</taxon>
    </lineage>
</organism>
<feature type="domain" description="Cathepsin propeptide inhibitor" evidence="2">
    <location>
        <begin position="48"/>
        <end position="104"/>
    </location>
</feature>
<feature type="signal peptide" evidence="1">
    <location>
        <begin position="1"/>
        <end position="22"/>
    </location>
</feature>
<evidence type="ECO:0000256" key="1">
    <source>
        <dbReference type="SAM" id="SignalP"/>
    </source>
</evidence>